<dbReference type="PANTHER" id="PTHR23084:SF263">
    <property type="entry name" value="MORN REPEAT-CONTAINING PROTEIN 1"/>
    <property type="match status" value="1"/>
</dbReference>
<dbReference type="InterPro" id="IPR003409">
    <property type="entry name" value="MORN"/>
</dbReference>
<keyword evidence="1" id="KW-0677">Repeat</keyword>
<dbReference type="SUPFAM" id="SSF82185">
    <property type="entry name" value="Histone H3 K4-specific methyltransferase SET7/9 N-terminal domain"/>
    <property type="match status" value="3"/>
</dbReference>
<evidence type="ECO:0008006" key="4">
    <source>
        <dbReference type="Google" id="ProtNLM"/>
    </source>
</evidence>
<name>A0A8J8T129_HALGN</name>
<dbReference type="Gene3D" id="2.20.110.10">
    <property type="entry name" value="Histone H3 K4-specific methyltransferase SET7/9 N-terminal domain"/>
    <property type="match status" value="4"/>
</dbReference>
<dbReference type="SMART" id="SM00698">
    <property type="entry name" value="MORN"/>
    <property type="match status" value="10"/>
</dbReference>
<comment type="caution">
    <text evidence="2">The sequence shown here is derived from an EMBL/GenBank/DDBJ whole genome shotgun (WGS) entry which is preliminary data.</text>
</comment>
<evidence type="ECO:0000313" key="2">
    <source>
        <dbReference type="EMBL" id="TNV77990.1"/>
    </source>
</evidence>
<dbReference type="PANTHER" id="PTHR23084">
    <property type="entry name" value="PHOSPHATIDYLINOSITOL-4-PHOSPHATE 5-KINASE RELATED"/>
    <property type="match status" value="1"/>
</dbReference>
<dbReference type="Proteomes" id="UP000785679">
    <property type="component" value="Unassembled WGS sequence"/>
</dbReference>
<accession>A0A8J8T129</accession>
<proteinExistence type="predicted"/>
<organism evidence="2 3">
    <name type="scientific">Halteria grandinella</name>
    <dbReference type="NCBI Taxonomy" id="5974"/>
    <lineage>
        <taxon>Eukaryota</taxon>
        <taxon>Sar</taxon>
        <taxon>Alveolata</taxon>
        <taxon>Ciliophora</taxon>
        <taxon>Intramacronucleata</taxon>
        <taxon>Spirotrichea</taxon>
        <taxon>Stichotrichia</taxon>
        <taxon>Sporadotrichida</taxon>
        <taxon>Halteriidae</taxon>
        <taxon>Halteria</taxon>
    </lineage>
</organism>
<dbReference type="AlphaFoldDB" id="A0A8J8T129"/>
<gene>
    <name evidence="2" type="ORF">FGO68_gene11048</name>
</gene>
<evidence type="ECO:0000256" key="1">
    <source>
        <dbReference type="ARBA" id="ARBA00022737"/>
    </source>
</evidence>
<keyword evidence="3" id="KW-1185">Reference proteome</keyword>
<protein>
    <recommendedName>
        <fullName evidence="4">MORN repeat protein</fullName>
    </recommendedName>
</protein>
<dbReference type="EMBL" id="RRYP01011051">
    <property type="protein sequence ID" value="TNV77990.1"/>
    <property type="molecule type" value="Genomic_DNA"/>
</dbReference>
<dbReference type="Pfam" id="PF02493">
    <property type="entry name" value="MORN"/>
    <property type="match status" value="10"/>
</dbReference>
<evidence type="ECO:0000313" key="3">
    <source>
        <dbReference type="Proteomes" id="UP000785679"/>
    </source>
</evidence>
<sequence>MEKAIPAASLQQVQTIPSLEQELSKLSIQPPVKFTLSGLEKFIEYIRLKGHDKLVDAALLHCLSVTRLNGSTDSNKEVRIMPFEGSEKLQSGGIYYGQCVNGMRDGYGLLYCTDNDADLLLYECHWKEGKPTEGELIVIFKNKWSKYEGKFDDRLLRAGVGSYQHEDGASYVGEFKDGQMSGDGKMNYLDGASYIGGFHDGKKNGHGKFIYPDGEFYDGQWEDGQRCGYGKMVTSDGETYEGQWKHGRTNGQGKFTQADGKTLEGEWLDDKLNGYGKYTSPDGEAYEGEWQFGIIQGKGKHTFPDGRIYQGQYKDGNFHGKGKCTLSNQDSYEGEYVDGSMHGLGKLTYSDGEFYVGQWEEGKRIGLHKFYSKEHTLLYLKTFDTDGKLAKIVESL</sequence>
<reference evidence="2" key="1">
    <citation type="submission" date="2019-06" db="EMBL/GenBank/DDBJ databases">
        <authorList>
            <person name="Zheng W."/>
        </authorList>
    </citation>
    <scope>NUCLEOTIDE SEQUENCE</scope>
    <source>
        <strain evidence="2">QDHG01</strain>
    </source>
</reference>
<dbReference type="OrthoDB" id="70770at2759"/>